<feature type="region of interest" description="Disordered" evidence="1">
    <location>
        <begin position="1"/>
        <end position="25"/>
    </location>
</feature>
<dbReference type="EMBL" id="JYFN01000130">
    <property type="protein sequence ID" value="KJE19310.1"/>
    <property type="molecule type" value="Genomic_DNA"/>
</dbReference>
<reference evidence="2 3" key="2">
    <citation type="journal article" date="2016" name="Genome Announc.">
        <title>Permanent Draft Genome Sequences for Two Variants of Frankia sp. Strain CpI1, the First Frankia Strain Isolated from Root Nodules of Comptonia peregrina.</title>
        <authorList>
            <person name="Oshone R."/>
            <person name="Hurst S.G.IV."/>
            <person name="Abebe-Akele F."/>
            <person name="Simpson S."/>
            <person name="Morris K."/>
            <person name="Thomas W.K."/>
            <person name="Tisa L.S."/>
        </authorList>
    </citation>
    <scope>NUCLEOTIDE SEQUENCE [LARGE SCALE GENOMIC DNA]</scope>
    <source>
        <strain evidence="3">CpI1-S</strain>
    </source>
</reference>
<evidence type="ECO:0000313" key="2">
    <source>
        <dbReference type="EMBL" id="KJE19310.1"/>
    </source>
</evidence>
<sequence length="90" mass="9718">MGDRTDRRAELWLGRNENPIGPAPGTVNRIRAPAGELHHYSSGLTEAVTGVAAEEWFDRVGPEVVAREDPDPTGDSTALTLGFLVPPNLR</sequence>
<accession>A0A0D8B5E1</accession>
<protein>
    <submittedName>
        <fullName evidence="2">Uncharacterized protein</fullName>
    </submittedName>
</protein>
<dbReference type="PATRIC" id="fig|1502723.3.peg.1262"/>
<evidence type="ECO:0000256" key="1">
    <source>
        <dbReference type="SAM" id="MobiDB-lite"/>
    </source>
</evidence>
<dbReference type="RefSeq" id="WP_044888783.1">
    <property type="nucleotide sequence ID" value="NZ_JYFN01000130.1"/>
</dbReference>
<proteinExistence type="predicted"/>
<name>A0A0D8B5E1_9ACTN</name>
<comment type="caution">
    <text evidence="2">The sequence shown here is derived from an EMBL/GenBank/DDBJ whole genome shotgun (WGS) entry which is preliminary data.</text>
</comment>
<evidence type="ECO:0000313" key="3">
    <source>
        <dbReference type="Proteomes" id="UP000032545"/>
    </source>
</evidence>
<keyword evidence="3" id="KW-1185">Reference proteome</keyword>
<feature type="compositionally biased region" description="Basic and acidic residues" evidence="1">
    <location>
        <begin position="1"/>
        <end position="10"/>
    </location>
</feature>
<dbReference type="AlphaFoldDB" id="A0A0D8B5E1"/>
<gene>
    <name evidence="2" type="ORF">FF36_06420</name>
</gene>
<dbReference type="Proteomes" id="UP000032545">
    <property type="component" value="Unassembled WGS sequence"/>
</dbReference>
<reference evidence="3" key="1">
    <citation type="submission" date="2015-02" db="EMBL/GenBank/DDBJ databases">
        <title>Draft Genome of Frankia sp. CpI1-S.</title>
        <authorList>
            <person name="Oshone R.T."/>
            <person name="Ngom M."/>
            <person name="Ghodhbane-Gtari F."/>
            <person name="Gtari M."/>
            <person name="Morris K."/>
            <person name="Thomas K."/>
            <person name="Sen A."/>
            <person name="Tisa L.S."/>
        </authorList>
    </citation>
    <scope>NUCLEOTIDE SEQUENCE [LARGE SCALE GENOMIC DNA]</scope>
    <source>
        <strain evidence="3">CpI1-S</strain>
    </source>
</reference>
<organism evidence="2 3">
    <name type="scientific">Frankia torreyi</name>
    <dbReference type="NCBI Taxonomy" id="1856"/>
    <lineage>
        <taxon>Bacteria</taxon>
        <taxon>Bacillati</taxon>
        <taxon>Actinomycetota</taxon>
        <taxon>Actinomycetes</taxon>
        <taxon>Frankiales</taxon>
        <taxon>Frankiaceae</taxon>
        <taxon>Frankia</taxon>
    </lineage>
</organism>